<dbReference type="PANTHER" id="PTHR34069:SF2">
    <property type="entry name" value="BETA-KETOACYL-[ACYL-CARRIER-PROTEIN] SYNTHASE III"/>
    <property type="match status" value="1"/>
</dbReference>
<dbReference type="AlphaFoldDB" id="A0A382XQH5"/>
<dbReference type="Pfam" id="PF08545">
    <property type="entry name" value="ACP_syn_III"/>
    <property type="match status" value="1"/>
</dbReference>
<reference evidence="2" key="1">
    <citation type="submission" date="2018-05" db="EMBL/GenBank/DDBJ databases">
        <authorList>
            <person name="Lanie J.A."/>
            <person name="Ng W.-L."/>
            <person name="Kazmierczak K.M."/>
            <person name="Andrzejewski T.M."/>
            <person name="Davidsen T.M."/>
            <person name="Wayne K.J."/>
            <person name="Tettelin H."/>
            <person name="Glass J.I."/>
            <person name="Rusch D."/>
            <person name="Podicherti R."/>
            <person name="Tsui H.-C.T."/>
            <person name="Winkler M.E."/>
        </authorList>
    </citation>
    <scope>NUCLEOTIDE SEQUENCE</scope>
</reference>
<dbReference type="GO" id="GO:0006633">
    <property type="term" value="P:fatty acid biosynthetic process"/>
    <property type="evidence" value="ECO:0007669"/>
    <property type="project" value="InterPro"/>
</dbReference>
<sequence>MTNHDLEKLVETSDEWIQSRTGIRERRIVQNGEATAEMSTHAIHDLMEKHNLPPEDIDAIIIATITPDMMFPSAAALVQKNIKAVNAWGYDLSAACSGFLFALESGAALIESKRCKKVVVVGADTMSSIL</sequence>
<dbReference type="SUPFAM" id="SSF53901">
    <property type="entry name" value="Thiolase-like"/>
    <property type="match status" value="1"/>
</dbReference>
<organism evidence="2">
    <name type="scientific">marine metagenome</name>
    <dbReference type="NCBI Taxonomy" id="408172"/>
    <lineage>
        <taxon>unclassified sequences</taxon>
        <taxon>metagenomes</taxon>
        <taxon>ecological metagenomes</taxon>
    </lineage>
</organism>
<dbReference type="PANTHER" id="PTHR34069">
    <property type="entry name" value="3-OXOACYL-[ACYL-CARRIER-PROTEIN] SYNTHASE 3"/>
    <property type="match status" value="1"/>
</dbReference>
<dbReference type="Gene3D" id="3.40.47.10">
    <property type="match status" value="1"/>
</dbReference>
<dbReference type="InterPro" id="IPR016039">
    <property type="entry name" value="Thiolase-like"/>
</dbReference>
<dbReference type="EMBL" id="UINC01169657">
    <property type="protein sequence ID" value="SVD73306.1"/>
    <property type="molecule type" value="Genomic_DNA"/>
</dbReference>
<feature type="domain" description="Beta-ketoacyl-[acyl-carrier-protein] synthase III N-terminal" evidence="1">
    <location>
        <begin position="90"/>
        <end position="130"/>
    </location>
</feature>
<dbReference type="GO" id="GO:0044550">
    <property type="term" value="P:secondary metabolite biosynthetic process"/>
    <property type="evidence" value="ECO:0007669"/>
    <property type="project" value="TreeGrafter"/>
</dbReference>
<gene>
    <name evidence="2" type="ORF">METZ01_LOCUS426160</name>
</gene>
<feature type="non-terminal residue" evidence="2">
    <location>
        <position position="130"/>
    </location>
</feature>
<dbReference type="InterPro" id="IPR013751">
    <property type="entry name" value="ACP_syn_III_N"/>
</dbReference>
<evidence type="ECO:0000259" key="1">
    <source>
        <dbReference type="Pfam" id="PF08545"/>
    </source>
</evidence>
<evidence type="ECO:0000313" key="2">
    <source>
        <dbReference type="EMBL" id="SVD73306.1"/>
    </source>
</evidence>
<accession>A0A382XQH5</accession>
<proteinExistence type="predicted"/>
<name>A0A382XQH5_9ZZZZ</name>
<dbReference type="GO" id="GO:0004315">
    <property type="term" value="F:3-oxoacyl-[acyl-carrier-protein] synthase activity"/>
    <property type="evidence" value="ECO:0007669"/>
    <property type="project" value="InterPro"/>
</dbReference>
<protein>
    <recommendedName>
        <fullName evidence="1">Beta-ketoacyl-[acyl-carrier-protein] synthase III N-terminal domain-containing protein</fullName>
    </recommendedName>
</protein>